<organism evidence="3 4">
    <name type="scientific">Seminavis robusta</name>
    <dbReference type="NCBI Taxonomy" id="568900"/>
    <lineage>
        <taxon>Eukaryota</taxon>
        <taxon>Sar</taxon>
        <taxon>Stramenopiles</taxon>
        <taxon>Ochrophyta</taxon>
        <taxon>Bacillariophyta</taxon>
        <taxon>Bacillariophyceae</taxon>
        <taxon>Bacillariophycidae</taxon>
        <taxon>Naviculales</taxon>
        <taxon>Naviculaceae</taxon>
        <taxon>Seminavis</taxon>
    </lineage>
</organism>
<evidence type="ECO:0000313" key="3">
    <source>
        <dbReference type="EMBL" id="CAB9514089.1"/>
    </source>
</evidence>
<comment type="caution">
    <text evidence="3">The sequence shown here is derived from an EMBL/GenBank/DDBJ whole genome shotgun (WGS) entry which is preliminary data.</text>
</comment>
<protein>
    <submittedName>
        <fullName evidence="3">Uncharacterized protein</fullName>
    </submittedName>
</protein>
<dbReference type="Proteomes" id="UP001153069">
    <property type="component" value="Unassembled WGS sequence"/>
</dbReference>
<dbReference type="AlphaFoldDB" id="A0A9N8E587"/>
<evidence type="ECO:0000313" key="4">
    <source>
        <dbReference type="Proteomes" id="UP001153069"/>
    </source>
</evidence>
<gene>
    <name evidence="3" type="ORF">SEMRO_631_G178510.1</name>
</gene>
<evidence type="ECO:0000256" key="2">
    <source>
        <dbReference type="SAM" id="Phobius"/>
    </source>
</evidence>
<feature type="region of interest" description="Disordered" evidence="1">
    <location>
        <begin position="53"/>
        <end position="81"/>
    </location>
</feature>
<feature type="region of interest" description="Disordered" evidence="1">
    <location>
        <begin position="150"/>
        <end position="187"/>
    </location>
</feature>
<evidence type="ECO:0000256" key="1">
    <source>
        <dbReference type="SAM" id="MobiDB-lite"/>
    </source>
</evidence>
<feature type="transmembrane region" description="Helical" evidence="2">
    <location>
        <begin position="236"/>
        <end position="254"/>
    </location>
</feature>
<accession>A0A9N8E587</accession>
<keyword evidence="4" id="KW-1185">Reference proteome</keyword>
<proteinExistence type="predicted"/>
<feature type="compositionally biased region" description="Low complexity" evidence="1">
    <location>
        <begin position="150"/>
        <end position="166"/>
    </location>
</feature>
<dbReference type="EMBL" id="CAICTM010000630">
    <property type="protein sequence ID" value="CAB9514089.1"/>
    <property type="molecule type" value="Genomic_DNA"/>
</dbReference>
<name>A0A9N8E587_9STRA</name>
<keyword evidence="2" id="KW-0812">Transmembrane</keyword>
<keyword evidence="2" id="KW-0472">Membrane</keyword>
<keyword evidence="2" id="KW-1133">Transmembrane helix</keyword>
<sequence>MIPKPTEDDIPKRRNSFADLFFGPRDNLGLSGSDSSDEHHAVVSALEQGRRRSSFPNLFGNNNETNTVRDTYSFSTDNQFPTRTNDLRYVDQRVNYMDVEAANYDEPSDSSDYTASDTSAEAYLEGRRFRPPRNGSIGLIQEGLNALRSGRLPRSGSLPSLTGGSSKASRQEERKQQEKRKSHSMSFLTDMDDSECDQRRISIMEVEKGVPLAPPRIWSKGGACCTHFWRLYWKRIAVLIFLVTATVLLTWLHVELLFKPFVRLVTGNSGRTAIVVPVPAKPTVNEWHTHAPVSAQPSTGVYAINRRRLVLEDVIEQRLLPQHPDDPHLNLIHPVARKAMAWMTANDVKSMKLLDQYHFHHHKREPVQVNKHVTMNVDGIKQSDQILERYIRAVSYFRDHPDADVKNTFIY</sequence>
<reference evidence="3" key="1">
    <citation type="submission" date="2020-06" db="EMBL/GenBank/DDBJ databases">
        <authorList>
            <consortium name="Plant Systems Biology data submission"/>
        </authorList>
    </citation>
    <scope>NUCLEOTIDE SEQUENCE</scope>
    <source>
        <strain evidence="3">D6</strain>
    </source>
</reference>
<feature type="compositionally biased region" description="Polar residues" evidence="1">
    <location>
        <begin position="54"/>
        <end position="81"/>
    </location>
</feature>